<organism evidence="7 8">
    <name type="scientific">Planococcus salinus</name>
    <dbReference type="NCBI Taxonomy" id="1848460"/>
    <lineage>
        <taxon>Bacteria</taxon>
        <taxon>Bacillati</taxon>
        <taxon>Bacillota</taxon>
        <taxon>Bacilli</taxon>
        <taxon>Bacillales</taxon>
        <taxon>Caryophanaceae</taxon>
        <taxon>Planococcus</taxon>
    </lineage>
</organism>
<accession>A0A3M8P9C8</accession>
<keyword evidence="3" id="KW-0186">Copper</keyword>
<evidence type="ECO:0000313" key="7">
    <source>
        <dbReference type="EMBL" id="RNF40277.1"/>
    </source>
</evidence>
<evidence type="ECO:0000256" key="2">
    <source>
        <dbReference type="ARBA" id="ARBA00024900"/>
    </source>
</evidence>
<dbReference type="EC" id="1.15.1.1" evidence="3"/>
<keyword evidence="8" id="KW-1185">Reference proteome</keyword>
<dbReference type="GO" id="GO:0004784">
    <property type="term" value="F:superoxide dismutase activity"/>
    <property type="evidence" value="ECO:0007669"/>
    <property type="project" value="UniProtKB-EC"/>
</dbReference>
<comment type="catalytic activity">
    <reaction evidence="3">
        <text>2 superoxide + 2 H(+) = H2O2 + O2</text>
        <dbReference type="Rhea" id="RHEA:20696"/>
        <dbReference type="ChEBI" id="CHEBI:15378"/>
        <dbReference type="ChEBI" id="CHEBI:15379"/>
        <dbReference type="ChEBI" id="CHEBI:16240"/>
        <dbReference type="ChEBI" id="CHEBI:18421"/>
        <dbReference type="EC" id="1.15.1.1"/>
    </reaction>
</comment>
<dbReference type="InterPro" id="IPR018152">
    <property type="entry name" value="SOD_Cu/Zn_BS"/>
</dbReference>
<dbReference type="Gene3D" id="2.60.40.200">
    <property type="entry name" value="Superoxide dismutase, copper/zinc binding domain"/>
    <property type="match status" value="1"/>
</dbReference>
<evidence type="ECO:0000259" key="6">
    <source>
        <dbReference type="Pfam" id="PF00080"/>
    </source>
</evidence>
<dbReference type="InterPro" id="IPR036423">
    <property type="entry name" value="SOD-like_Cu/Zn_dom_sf"/>
</dbReference>
<dbReference type="CDD" id="cd00305">
    <property type="entry name" value="Cu-Zn_Superoxide_Dismutase"/>
    <property type="match status" value="1"/>
</dbReference>
<dbReference type="Proteomes" id="UP000275473">
    <property type="component" value="Unassembled WGS sequence"/>
</dbReference>
<gene>
    <name evidence="7" type="ORF">EEX84_06500</name>
</gene>
<evidence type="ECO:0000256" key="3">
    <source>
        <dbReference type="RuleBase" id="RU000393"/>
    </source>
</evidence>
<keyword evidence="5" id="KW-0732">Signal</keyword>
<dbReference type="OrthoDB" id="9792957at2"/>
<comment type="similarity">
    <text evidence="1 3">Belongs to the Cu-Zn superoxide dismutase family.</text>
</comment>
<dbReference type="PROSITE" id="PS00332">
    <property type="entry name" value="SOD_CU_ZN_2"/>
    <property type="match status" value="1"/>
</dbReference>
<proteinExistence type="inferred from homology"/>
<comment type="cofactor">
    <cofactor evidence="3">
        <name>Cu cation</name>
        <dbReference type="ChEBI" id="CHEBI:23378"/>
    </cofactor>
    <text evidence="3">Binds 1 copper ion per subunit.</text>
</comment>
<dbReference type="InterPro" id="IPR024134">
    <property type="entry name" value="SOD_Cu/Zn_/chaperone"/>
</dbReference>
<dbReference type="SUPFAM" id="SSF49329">
    <property type="entry name" value="Cu,Zn superoxide dismutase-like"/>
    <property type="match status" value="1"/>
</dbReference>
<dbReference type="EMBL" id="RIAX01000003">
    <property type="protein sequence ID" value="RNF40277.1"/>
    <property type="molecule type" value="Genomic_DNA"/>
</dbReference>
<feature type="region of interest" description="Disordered" evidence="4">
    <location>
        <begin position="24"/>
        <end position="62"/>
    </location>
</feature>
<dbReference type="RefSeq" id="WP_123164786.1">
    <property type="nucleotide sequence ID" value="NZ_RIAX01000003.1"/>
</dbReference>
<keyword evidence="3" id="KW-0862">Zinc</keyword>
<reference evidence="7 8" key="1">
    <citation type="journal article" date="2018" name="Int. J. Syst. Evol. Microbiol.">
        <title>Planococcus salinus sp. nov., a moderately halophilic bacterium isolated from a saline-alkali soil.</title>
        <authorList>
            <person name="Gan L."/>
        </authorList>
    </citation>
    <scope>NUCLEOTIDE SEQUENCE [LARGE SCALE GENOMIC DNA]</scope>
    <source>
        <strain evidence="7 8">LCB217</strain>
    </source>
</reference>
<name>A0A3M8P9C8_9BACL</name>
<feature type="signal peptide" evidence="5">
    <location>
        <begin position="1"/>
        <end position="21"/>
    </location>
</feature>
<evidence type="ECO:0000313" key="8">
    <source>
        <dbReference type="Proteomes" id="UP000275473"/>
    </source>
</evidence>
<comment type="function">
    <text evidence="2">Destroys radicals which are normally produced within the cells and which are toxic to biological systems. May play a role in favoring mycobacterial survival in phagocytes.</text>
</comment>
<dbReference type="GO" id="GO:0005507">
    <property type="term" value="F:copper ion binding"/>
    <property type="evidence" value="ECO:0007669"/>
    <property type="project" value="InterPro"/>
</dbReference>
<keyword evidence="3" id="KW-0560">Oxidoreductase</keyword>
<dbReference type="PANTHER" id="PTHR10003">
    <property type="entry name" value="SUPEROXIDE DISMUTASE CU-ZN -RELATED"/>
    <property type="match status" value="1"/>
</dbReference>
<sequence>MKRWLMFLLAIAILLVLTACGGGDTEEPATETEGVPEEQENVEGEEETPPVGEEAGEDEGGGESEEFMFLTIDMMDSDGNSIGTAELSDEDNGVTVALDVEGLEQGTHGIHFHETGQCEAPDFESAGGHFNPTGASHGLNHPEGPHAGDLPNIEVGEDGTVSEEITAENVTLKSGEDNSLVKEGGTALIIHAGEDDGETQPSGDSGERIACGVVTAE</sequence>
<comment type="caution">
    <text evidence="7">The sequence shown here is derived from an EMBL/GenBank/DDBJ whole genome shotgun (WGS) entry which is preliminary data.</text>
</comment>
<evidence type="ECO:0000256" key="4">
    <source>
        <dbReference type="SAM" id="MobiDB-lite"/>
    </source>
</evidence>
<feature type="domain" description="Superoxide dismutase copper/zinc binding" evidence="6">
    <location>
        <begin position="83"/>
        <end position="214"/>
    </location>
</feature>
<feature type="chain" id="PRO_5038634270" description="Superoxide dismutase [Cu-Zn]" evidence="5">
    <location>
        <begin position="22"/>
        <end position="217"/>
    </location>
</feature>
<comment type="cofactor">
    <cofactor evidence="3">
        <name>Zn(2+)</name>
        <dbReference type="ChEBI" id="CHEBI:29105"/>
    </cofactor>
    <text evidence="3">Binds 1 zinc ion per subunit.</text>
</comment>
<evidence type="ECO:0000256" key="1">
    <source>
        <dbReference type="ARBA" id="ARBA00010457"/>
    </source>
</evidence>
<dbReference type="PROSITE" id="PS51257">
    <property type="entry name" value="PROKAR_LIPOPROTEIN"/>
    <property type="match status" value="1"/>
</dbReference>
<dbReference type="InterPro" id="IPR001424">
    <property type="entry name" value="SOD_Cu_Zn_dom"/>
</dbReference>
<protein>
    <recommendedName>
        <fullName evidence="3">Superoxide dismutase [Cu-Zn]</fullName>
        <ecNumber evidence="3">1.15.1.1</ecNumber>
    </recommendedName>
</protein>
<keyword evidence="3" id="KW-0479">Metal-binding</keyword>
<dbReference type="Pfam" id="PF00080">
    <property type="entry name" value="Sod_Cu"/>
    <property type="match status" value="1"/>
</dbReference>
<evidence type="ECO:0000256" key="5">
    <source>
        <dbReference type="SAM" id="SignalP"/>
    </source>
</evidence>
<dbReference type="AlphaFoldDB" id="A0A3M8P9C8"/>